<accession>A0A015MBJ3</accession>
<dbReference type="AlphaFoldDB" id="A0A015MBJ3"/>
<reference evidence="2 3" key="1">
    <citation type="submission" date="2014-02" db="EMBL/GenBank/DDBJ databases">
        <title>Single nucleus genome sequencing reveals high similarity among nuclei of an endomycorrhizal fungus.</title>
        <authorList>
            <person name="Lin K."/>
            <person name="Geurts R."/>
            <person name="Zhang Z."/>
            <person name="Limpens E."/>
            <person name="Saunders D.G."/>
            <person name="Mu D."/>
            <person name="Pang E."/>
            <person name="Cao H."/>
            <person name="Cha H."/>
            <person name="Lin T."/>
            <person name="Zhou Q."/>
            <person name="Shang Y."/>
            <person name="Li Y."/>
            <person name="Ivanov S."/>
            <person name="Sharma T."/>
            <person name="Velzen R.V."/>
            <person name="Ruijter N.D."/>
            <person name="Aanen D.K."/>
            <person name="Win J."/>
            <person name="Kamoun S."/>
            <person name="Bisseling T."/>
            <person name="Huang S."/>
        </authorList>
    </citation>
    <scope>NUCLEOTIDE SEQUENCE [LARGE SCALE GENOMIC DNA]</scope>
    <source>
        <strain evidence="3">DAOM197198w</strain>
    </source>
</reference>
<protein>
    <submittedName>
        <fullName evidence="2">Uncharacterized protein</fullName>
    </submittedName>
</protein>
<dbReference type="STRING" id="1432141.A0A015MBJ3"/>
<organism evidence="2 3">
    <name type="scientific">Rhizophagus irregularis (strain DAOM 197198w)</name>
    <name type="common">Glomus intraradices</name>
    <dbReference type="NCBI Taxonomy" id="1432141"/>
    <lineage>
        <taxon>Eukaryota</taxon>
        <taxon>Fungi</taxon>
        <taxon>Fungi incertae sedis</taxon>
        <taxon>Mucoromycota</taxon>
        <taxon>Glomeromycotina</taxon>
        <taxon>Glomeromycetes</taxon>
        <taxon>Glomerales</taxon>
        <taxon>Glomeraceae</taxon>
        <taxon>Rhizophagus</taxon>
    </lineage>
</organism>
<name>A0A015MBJ3_RHIIW</name>
<keyword evidence="1" id="KW-0175">Coiled coil</keyword>
<dbReference type="HOGENOM" id="CLU_608518_0_0_1"/>
<evidence type="ECO:0000256" key="1">
    <source>
        <dbReference type="SAM" id="Coils"/>
    </source>
</evidence>
<keyword evidence="3" id="KW-1185">Reference proteome</keyword>
<feature type="coiled-coil region" evidence="1">
    <location>
        <begin position="108"/>
        <end position="161"/>
    </location>
</feature>
<evidence type="ECO:0000313" key="2">
    <source>
        <dbReference type="EMBL" id="EXX64138.1"/>
    </source>
</evidence>
<dbReference type="OrthoDB" id="2425799at2759"/>
<proteinExistence type="predicted"/>
<dbReference type="EMBL" id="JEMT01023631">
    <property type="protein sequence ID" value="EXX64138.1"/>
    <property type="molecule type" value="Genomic_DNA"/>
</dbReference>
<gene>
    <name evidence="2" type="ORF">RirG_145660</name>
</gene>
<evidence type="ECO:0000313" key="3">
    <source>
        <dbReference type="Proteomes" id="UP000022910"/>
    </source>
</evidence>
<dbReference type="Proteomes" id="UP000022910">
    <property type="component" value="Unassembled WGS sequence"/>
</dbReference>
<comment type="caution">
    <text evidence="2">The sequence shown here is derived from an EMBL/GenBank/DDBJ whole genome shotgun (WGS) entry which is preliminary data.</text>
</comment>
<dbReference type="SMR" id="A0A015MBJ3"/>
<sequence length="450" mass="54987">MNSNKQSYYYNKNKLKDILYKNNEENKELDYIKELLSLNDYKFTKNLTREEEIEEEIEEKEEYSIKEIEEREEYLVKEIEVREEYLVKEIEVREEYLVKEIEEREYLIKEIEEKEEYLIEEIEEKEEYLIKEIEEREEYLIKEIEEEKEYSLKEIEEEKEYSLKEIEEENNPYISVTSFEYQQSKETIQTKLKLEQSKGPFNSCYEKIYDNKGLIKIDKEIFILIIKLYEFLENNIYNMLITEIMLFLPTKLKKIFYYFENFELPFIENFNWNGQYFYDIIDIKEIINQLDNGLGIRQTNYVRINSFGKIFQTDRSPLQPYSPLRPKKIYDNYENYENFYNTNMEEKTKDFLNSLNNKTEERDERNEEKDYDYKNHQEIIVDTFGNPHPINSTRKDVIISNNTYNEDETDDSIEELDENSSEFSFEELNEVSDIESVTTTDGSNTEWRLI</sequence>